<dbReference type="Gene3D" id="2.60.120.260">
    <property type="entry name" value="Galactose-binding domain-like"/>
    <property type="match status" value="1"/>
</dbReference>
<evidence type="ECO:0000259" key="3">
    <source>
        <dbReference type="PROSITE" id="PS51117"/>
    </source>
</evidence>
<evidence type="ECO:0000256" key="1">
    <source>
        <dbReference type="ARBA" id="ARBA00023157"/>
    </source>
</evidence>
<dbReference type="OrthoDB" id="430826at2759"/>
<dbReference type="PANTHER" id="PTHR10574:SF240">
    <property type="entry name" value="LAMININ SUBUNIT GAMMA-3"/>
    <property type="match status" value="1"/>
</dbReference>
<dbReference type="GO" id="GO:0005604">
    <property type="term" value="C:basement membrane"/>
    <property type="evidence" value="ECO:0007669"/>
    <property type="project" value="TreeGrafter"/>
</dbReference>
<dbReference type="PROSITE" id="PS51117">
    <property type="entry name" value="LAMININ_NTER"/>
    <property type="match status" value="1"/>
</dbReference>
<evidence type="ECO:0000313" key="4">
    <source>
        <dbReference type="EMBL" id="GCC41114.1"/>
    </source>
</evidence>
<dbReference type="GO" id="GO:0009887">
    <property type="term" value="P:animal organ morphogenesis"/>
    <property type="evidence" value="ECO:0007669"/>
    <property type="project" value="TreeGrafter"/>
</dbReference>
<reference evidence="4 5" key="1">
    <citation type="journal article" date="2018" name="Nat. Ecol. Evol.">
        <title>Shark genomes provide insights into elasmobranch evolution and the origin of vertebrates.</title>
        <authorList>
            <person name="Hara Y"/>
            <person name="Yamaguchi K"/>
            <person name="Onimaru K"/>
            <person name="Kadota M"/>
            <person name="Koyanagi M"/>
            <person name="Keeley SD"/>
            <person name="Tatsumi K"/>
            <person name="Tanaka K"/>
            <person name="Motone F"/>
            <person name="Kageyama Y"/>
            <person name="Nozu R"/>
            <person name="Adachi N"/>
            <person name="Nishimura O"/>
            <person name="Nakagawa R"/>
            <person name="Tanegashima C"/>
            <person name="Kiyatake I"/>
            <person name="Matsumoto R"/>
            <person name="Murakumo K"/>
            <person name="Nishida K"/>
            <person name="Terakita A"/>
            <person name="Kuratani S"/>
            <person name="Sato K"/>
            <person name="Hyodo S Kuraku.S."/>
        </authorList>
    </citation>
    <scope>NUCLEOTIDE SEQUENCE [LARGE SCALE GENOMIC DNA]</scope>
</reference>
<dbReference type="InterPro" id="IPR050440">
    <property type="entry name" value="Laminin/Netrin_ECM"/>
</dbReference>
<dbReference type="Proteomes" id="UP000287033">
    <property type="component" value="Unassembled WGS sequence"/>
</dbReference>
<organism evidence="4 5">
    <name type="scientific">Chiloscyllium punctatum</name>
    <name type="common">Brownbanded bambooshark</name>
    <name type="synonym">Hemiscyllium punctatum</name>
    <dbReference type="NCBI Taxonomy" id="137246"/>
    <lineage>
        <taxon>Eukaryota</taxon>
        <taxon>Metazoa</taxon>
        <taxon>Chordata</taxon>
        <taxon>Craniata</taxon>
        <taxon>Vertebrata</taxon>
        <taxon>Chondrichthyes</taxon>
        <taxon>Elasmobranchii</taxon>
        <taxon>Galeomorphii</taxon>
        <taxon>Galeoidea</taxon>
        <taxon>Orectolobiformes</taxon>
        <taxon>Hemiscylliidae</taxon>
        <taxon>Chiloscyllium</taxon>
    </lineage>
</organism>
<evidence type="ECO:0000313" key="5">
    <source>
        <dbReference type="Proteomes" id="UP000287033"/>
    </source>
</evidence>
<keyword evidence="1" id="KW-1015">Disulfide bond</keyword>
<proteinExistence type="predicted"/>
<feature type="domain" description="Laminin N-terminal" evidence="3">
    <location>
        <begin position="86"/>
        <end position="179"/>
    </location>
</feature>
<dbReference type="GO" id="GO:0007411">
    <property type="term" value="P:axon guidance"/>
    <property type="evidence" value="ECO:0007669"/>
    <property type="project" value="TreeGrafter"/>
</dbReference>
<dbReference type="PANTHER" id="PTHR10574">
    <property type="entry name" value="NETRIN/LAMININ-RELATED"/>
    <property type="match status" value="1"/>
</dbReference>
<accession>A0A401TEM9</accession>
<evidence type="ECO:0000256" key="2">
    <source>
        <dbReference type="ARBA" id="ARBA00023292"/>
    </source>
</evidence>
<dbReference type="InterPro" id="IPR008211">
    <property type="entry name" value="Laminin_N"/>
</dbReference>
<name>A0A401TEM9_CHIPU</name>
<dbReference type="GO" id="GO:0009888">
    <property type="term" value="P:tissue development"/>
    <property type="evidence" value="ECO:0007669"/>
    <property type="project" value="TreeGrafter"/>
</dbReference>
<dbReference type="Pfam" id="PF00055">
    <property type="entry name" value="Laminin_N"/>
    <property type="match status" value="1"/>
</dbReference>
<protein>
    <recommendedName>
        <fullName evidence="3">Laminin N-terminal domain-containing protein</fullName>
    </recommendedName>
</protein>
<dbReference type="STRING" id="137246.A0A401TEM9"/>
<comment type="caution">
    <text evidence="4">The sequence shown here is derived from an EMBL/GenBank/DDBJ whole genome shotgun (WGS) entry which is preliminary data.</text>
</comment>
<keyword evidence="2" id="KW-0424">Laminin EGF-like domain</keyword>
<keyword evidence="5" id="KW-1185">Reference proteome</keyword>
<dbReference type="EMBL" id="BEZZ01052589">
    <property type="protein sequence ID" value="GCC41114.1"/>
    <property type="molecule type" value="Genomic_DNA"/>
</dbReference>
<sequence>MWSPGGGCRRSLNLHFSPKKGSSGWSWVWGWGASVASGREREAEAAVGGGGRVPCIAMAPVLVVLLLSLCGAQAAMDSCYEPATGRAQRCMPEFCNAAFGRTVLASHVCGSPGPEEFCLQTGVTGVTKSCHLCDAHDSHNASLLNDFHSEEEPTWWQSPSMLHGIQFPNSVNLTLHLGE</sequence>
<dbReference type="AlphaFoldDB" id="A0A401TEM9"/>
<dbReference type="SMART" id="SM00136">
    <property type="entry name" value="LamNT"/>
    <property type="match status" value="1"/>
</dbReference>
<gene>
    <name evidence="4" type="ORF">chiPu_0025125</name>
</gene>